<accession>A0ABW7FNI3</accession>
<evidence type="ECO:0000259" key="4">
    <source>
        <dbReference type="PROSITE" id="PS50932"/>
    </source>
</evidence>
<evidence type="ECO:0000313" key="6">
    <source>
        <dbReference type="Proteomes" id="UP001606301"/>
    </source>
</evidence>
<dbReference type="Gene3D" id="3.40.50.2300">
    <property type="match status" value="2"/>
</dbReference>
<dbReference type="PRINTS" id="PR00036">
    <property type="entry name" value="HTHLACI"/>
</dbReference>
<keyword evidence="6" id="KW-1185">Reference proteome</keyword>
<dbReference type="EMBL" id="JBIGHW010000013">
    <property type="protein sequence ID" value="MFG6442901.1"/>
    <property type="molecule type" value="Genomic_DNA"/>
</dbReference>
<dbReference type="PROSITE" id="PS50932">
    <property type="entry name" value="HTH_LACI_2"/>
    <property type="match status" value="1"/>
</dbReference>
<dbReference type="SUPFAM" id="SSF53822">
    <property type="entry name" value="Periplasmic binding protein-like I"/>
    <property type="match status" value="1"/>
</dbReference>
<dbReference type="CDD" id="cd01545">
    <property type="entry name" value="PBP1_SalR"/>
    <property type="match status" value="1"/>
</dbReference>
<dbReference type="RefSeq" id="WP_394400663.1">
    <property type="nucleotide sequence ID" value="NZ_JBIGHW010000013.1"/>
</dbReference>
<proteinExistence type="predicted"/>
<dbReference type="SUPFAM" id="SSF47413">
    <property type="entry name" value="lambda repressor-like DNA-binding domains"/>
    <property type="match status" value="1"/>
</dbReference>
<dbReference type="Pfam" id="PF00356">
    <property type="entry name" value="LacI"/>
    <property type="match status" value="1"/>
</dbReference>
<evidence type="ECO:0000256" key="1">
    <source>
        <dbReference type="ARBA" id="ARBA00023015"/>
    </source>
</evidence>
<feature type="domain" description="HTH lacI-type" evidence="4">
    <location>
        <begin position="8"/>
        <end position="62"/>
    </location>
</feature>
<reference evidence="5 6" key="1">
    <citation type="submission" date="2024-08" db="EMBL/GenBank/DDBJ databases">
        <authorList>
            <person name="Lu H."/>
        </authorList>
    </citation>
    <scope>NUCLEOTIDE SEQUENCE [LARGE SCALE GENOMIC DNA]</scope>
    <source>
        <strain evidence="5 6">LKC17W</strain>
    </source>
</reference>
<dbReference type="CDD" id="cd01392">
    <property type="entry name" value="HTH_LacI"/>
    <property type="match status" value="1"/>
</dbReference>
<organism evidence="5 6">
    <name type="scientific">Pelomonas margarita</name>
    <dbReference type="NCBI Taxonomy" id="3299031"/>
    <lineage>
        <taxon>Bacteria</taxon>
        <taxon>Pseudomonadati</taxon>
        <taxon>Pseudomonadota</taxon>
        <taxon>Betaproteobacteria</taxon>
        <taxon>Burkholderiales</taxon>
        <taxon>Sphaerotilaceae</taxon>
        <taxon>Roseateles</taxon>
    </lineage>
</organism>
<dbReference type="InterPro" id="IPR046335">
    <property type="entry name" value="LacI/GalR-like_sensor"/>
</dbReference>
<dbReference type="InterPro" id="IPR010982">
    <property type="entry name" value="Lambda_DNA-bd_dom_sf"/>
</dbReference>
<dbReference type="Pfam" id="PF13377">
    <property type="entry name" value="Peripla_BP_3"/>
    <property type="match status" value="1"/>
</dbReference>
<keyword evidence="2 5" id="KW-0238">DNA-binding</keyword>
<gene>
    <name evidence="5" type="ORF">ACG0Z3_19605</name>
</gene>
<protein>
    <submittedName>
        <fullName evidence="5">LacI family DNA-binding transcriptional regulator</fullName>
    </submittedName>
</protein>
<dbReference type="Gene3D" id="1.10.260.40">
    <property type="entry name" value="lambda repressor-like DNA-binding domains"/>
    <property type="match status" value="1"/>
</dbReference>
<keyword evidence="3" id="KW-0804">Transcription</keyword>
<evidence type="ECO:0000256" key="2">
    <source>
        <dbReference type="ARBA" id="ARBA00023125"/>
    </source>
</evidence>
<name>A0ABW7FNI3_9BURK</name>
<dbReference type="InterPro" id="IPR028082">
    <property type="entry name" value="Peripla_BP_I"/>
</dbReference>
<dbReference type="PANTHER" id="PTHR30146:SF153">
    <property type="entry name" value="LACTOSE OPERON REPRESSOR"/>
    <property type="match status" value="1"/>
</dbReference>
<keyword evidence="1" id="KW-0805">Transcription regulation</keyword>
<dbReference type="PROSITE" id="PS00356">
    <property type="entry name" value="HTH_LACI_1"/>
    <property type="match status" value="1"/>
</dbReference>
<comment type="caution">
    <text evidence="5">The sequence shown here is derived from an EMBL/GenBank/DDBJ whole genome shotgun (WGS) entry which is preliminary data.</text>
</comment>
<sequence>MSARGGSPTIVDVAREAGVSIKTVSRVLNHEPGVHESTRDQVLKVVEALRYRPKQSARSLAGGRSFLIGLLYYDPSASFVGSVQQGATLRCRELGYHLVVESLHNDAPDLRQQIDRMVLALRPDGMILTPPLCDNPEVLAALRESGTPCVQMSPERDIRSLPSVRMDDVHAAEEITNLLLSLGHRRIAFIKGPPDQSASAARYEGFVNALRAHDLQLDAELVRPGNFTFASGRDAAHKLLSGRLRPTAVFASNDDMALGVLAAAHRLGLNVPSELSVVGFDDSPTASLVWPPLTTVRQPVAEMARAAVEMLVFGHKAGVATTTDEAELHKVLPHELIVRDSTRAC</sequence>
<dbReference type="InterPro" id="IPR000843">
    <property type="entry name" value="HTH_LacI"/>
</dbReference>
<dbReference type="PANTHER" id="PTHR30146">
    <property type="entry name" value="LACI-RELATED TRANSCRIPTIONAL REPRESSOR"/>
    <property type="match status" value="1"/>
</dbReference>
<dbReference type="SMART" id="SM00354">
    <property type="entry name" value="HTH_LACI"/>
    <property type="match status" value="1"/>
</dbReference>
<evidence type="ECO:0000256" key="3">
    <source>
        <dbReference type="ARBA" id="ARBA00023163"/>
    </source>
</evidence>
<dbReference type="GO" id="GO:0003677">
    <property type="term" value="F:DNA binding"/>
    <property type="evidence" value="ECO:0007669"/>
    <property type="project" value="UniProtKB-KW"/>
</dbReference>
<evidence type="ECO:0000313" key="5">
    <source>
        <dbReference type="EMBL" id="MFG6442901.1"/>
    </source>
</evidence>
<dbReference type="Proteomes" id="UP001606301">
    <property type="component" value="Unassembled WGS sequence"/>
</dbReference>